<feature type="compositionally biased region" description="Low complexity" evidence="1">
    <location>
        <begin position="46"/>
        <end position="56"/>
    </location>
</feature>
<evidence type="ECO:0000313" key="3">
    <source>
        <dbReference type="Proteomes" id="UP001341281"/>
    </source>
</evidence>
<proteinExistence type="predicted"/>
<dbReference type="EMBL" id="CP144749">
    <property type="protein sequence ID" value="WVZ75278.1"/>
    <property type="molecule type" value="Genomic_DNA"/>
</dbReference>
<feature type="region of interest" description="Disordered" evidence="1">
    <location>
        <begin position="46"/>
        <end position="98"/>
    </location>
</feature>
<evidence type="ECO:0000256" key="1">
    <source>
        <dbReference type="SAM" id="MobiDB-lite"/>
    </source>
</evidence>
<feature type="compositionally biased region" description="Basic residues" evidence="1">
    <location>
        <begin position="57"/>
        <end position="66"/>
    </location>
</feature>
<sequence length="98" mass="10441">MEFTRGGCTPKANSSIFRAASPTVSLSREQGWMGALFSDKFLHRGGPPSMSSMMGRRSARPPRRALPRCATTPHPCSLPGRRASRAAEAVVPSRAAAS</sequence>
<gene>
    <name evidence="2" type="ORF">U9M48_023350</name>
</gene>
<keyword evidence="3" id="KW-1185">Reference proteome</keyword>
<accession>A0AAQ3TKA3</accession>
<evidence type="ECO:0000313" key="2">
    <source>
        <dbReference type="EMBL" id="WVZ75278.1"/>
    </source>
</evidence>
<feature type="compositionally biased region" description="Low complexity" evidence="1">
    <location>
        <begin position="86"/>
        <end position="98"/>
    </location>
</feature>
<name>A0AAQ3TKA3_PASNO</name>
<organism evidence="2 3">
    <name type="scientific">Paspalum notatum var. saurae</name>
    <dbReference type="NCBI Taxonomy" id="547442"/>
    <lineage>
        <taxon>Eukaryota</taxon>
        <taxon>Viridiplantae</taxon>
        <taxon>Streptophyta</taxon>
        <taxon>Embryophyta</taxon>
        <taxon>Tracheophyta</taxon>
        <taxon>Spermatophyta</taxon>
        <taxon>Magnoliopsida</taxon>
        <taxon>Liliopsida</taxon>
        <taxon>Poales</taxon>
        <taxon>Poaceae</taxon>
        <taxon>PACMAD clade</taxon>
        <taxon>Panicoideae</taxon>
        <taxon>Andropogonodae</taxon>
        <taxon>Paspaleae</taxon>
        <taxon>Paspalinae</taxon>
        <taxon>Paspalum</taxon>
    </lineage>
</organism>
<dbReference type="AlphaFoldDB" id="A0AAQ3TKA3"/>
<reference evidence="2 3" key="1">
    <citation type="submission" date="2024-02" db="EMBL/GenBank/DDBJ databases">
        <title>High-quality chromosome-scale genome assembly of Pensacola bahiagrass (Paspalum notatum Flugge var. saurae).</title>
        <authorList>
            <person name="Vega J.M."/>
            <person name="Podio M."/>
            <person name="Orjuela J."/>
            <person name="Siena L.A."/>
            <person name="Pessino S.C."/>
            <person name="Combes M.C."/>
            <person name="Mariac C."/>
            <person name="Albertini E."/>
            <person name="Pupilli F."/>
            <person name="Ortiz J.P.A."/>
            <person name="Leblanc O."/>
        </authorList>
    </citation>
    <scope>NUCLEOTIDE SEQUENCE [LARGE SCALE GENOMIC DNA]</scope>
    <source>
        <strain evidence="2">R1</strain>
        <tissue evidence="2">Leaf</tissue>
    </source>
</reference>
<dbReference type="Proteomes" id="UP001341281">
    <property type="component" value="Chromosome 05"/>
</dbReference>
<protein>
    <submittedName>
        <fullName evidence="2">Uncharacterized protein</fullName>
    </submittedName>
</protein>